<gene>
    <name evidence="1" type="ORF">FB567DRAFT_615196</name>
</gene>
<accession>A0A8K0QTN6</accession>
<proteinExistence type="predicted"/>
<dbReference type="OrthoDB" id="3440281at2759"/>
<protein>
    <submittedName>
        <fullName evidence="1">Uncharacterized protein</fullName>
    </submittedName>
</protein>
<dbReference type="Proteomes" id="UP000813461">
    <property type="component" value="Unassembled WGS sequence"/>
</dbReference>
<keyword evidence="2" id="KW-1185">Reference proteome</keyword>
<name>A0A8K0QTN6_9PLEO</name>
<evidence type="ECO:0000313" key="2">
    <source>
        <dbReference type="Proteomes" id="UP000813461"/>
    </source>
</evidence>
<sequence>MATSLIGKDYTKAINELVDLYNTDQLDECLSEAQKLLEDPTLPRYHRIKNLILLANMVETWTEADYLRTQAEDLYRLGRRWHPIGEDTAGRLNEALKDEQPEGYILDSEDDEPVRADDEDIVVAQAMMDDLNIGELEGGE</sequence>
<evidence type="ECO:0000313" key="1">
    <source>
        <dbReference type="EMBL" id="KAH7068464.1"/>
    </source>
</evidence>
<comment type="caution">
    <text evidence="1">The sequence shown here is derived from an EMBL/GenBank/DDBJ whole genome shotgun (WGS) entry which is preliminary data.</text>
</comment>
<reference evidence="1" key="1">
    <citation type="journal article" date="2021" name="Nat. Commun.">
        <title>Genetic determinants of endophytism in the Arabidopsis root mycobiome.</title>
        <authorList>
            <person name="Mesny F."/>
            <person name="Miyauchi S."/>
            <person name="Thiergart T."/>
            <person name="Pickel B."/>
            <person name="Atanasova L."/>
            <person name="Karlsson M."/>
            <person name="Huettel B."/>
            <person name="Barry K.W."/>
            <person name="Haridas S."/>
            <person name="Chen C."/>
            <person name="Bauer D."/>
            <person name="Andreopoulos W."/>
            <person name="Pangilinan J."/>
            <person name="LaButti K."/>
            <person name="Riley R."/>
            <person name="Lipzen A."/>
            <person name="Clum A."/>
            <person name="Drula E."/>
            <person name="Henrissat B."/>
            <person name="Kohler A."/>
            <person name="Grigoriev I.V."/>
            <person name="Martin F.M."/>
            <person name="Hacquard S."/>
        </authorList>
    </citation>
    <scope>NUCLEOTIDE SEQUENCE</scope>
    <source>
        <strain evidence="1">MPI-SDFR-AT-0120</strain>
    </source>
</reference>
<dbReference type="EMBL" id="JAGMVJ010000032">
    <property type="protein sequence ID" value="KAH7068464.1"/>
    <property type="molecule type" value="Genomic_DNA"/>
</dbReference>
<dbReference type="AlphaFoldDB" id="A0A8K0QTN6"/>
<organism evidence="1 2">
    <name type="scientific">Paraphoma chrysanthemicola</name>
    <dbReference type="NCBI Taxonomy" id="798071"/>
    <lineage>
        <taxon>Eukaryota</taxon>
        <taxon>Fungi</taxon>
        <taxon>Dikarya</taxon>
        <taxon>Ascomycota</taxon>
        <taxon>Pezizomycotina</taxon>
        <taxon>Dothideomycetes</taxon>
        <taxon>Pleosporomycetidae</taxon>
        <taxon>Pleosporales</taxon>
        <taxon>Pleosporineae</taxon>
        <taxon>Phaeosphaeriaceae</taxon>
        <taxon>Paraphoma</taxon>
    </lineage>
</organism>